<sequence>MKLPNSWTKEPLHKVLLTLKDGTHFSPKSTSGAFKYITSKNIKFGTMDLSDISYISEEEHRKIFKASPVQYGDVLLTKDGANTGNAALNVLAEEFSLLSSVAILSGKKNILVNNFLIQILLSPMGQSLIKSQMAGQAITRLTLKKIGELVFPIPPLPEQKKIAKILSTWDKAITTTEQLLANSKQQKKALMQQLLTGKKRLPGFSGQWCKRLISEFIIESRTPGNTGDIAKKITIKLYGQGVIQKKETRSGSESTKYYIRKSGQFIYSKLDFLNGAFGIIPENLDGYESTLDLPAFNFLPEVCPKWFLYFVSREEFYKANLGLANGGRKARRVNPKELLELKVHSPSLKEQQKIATILSTADKEIETLQQKLDCLKQEKKALMQQLLTGKRRVNVDELEVA</sequence>
<organism evidence="6 7">
    <name type="scientific">Spartinivicinus marinus</name>
    <dbReference type="NCBI Taxonomy" id="2994442"/>
    <lineage>
        <taxon>Bacteria</taxon>
        <taxon>Pseudomonadati</taxon>
        <taxon>Pseudomonadota</taxon>
        <taxon>Gammaproteobacteria</taxon>
        <taxon>Oceanospirillales</taxon>
        <taxon>Zooshikellaceae</taxon>
        <taxon>Spartinivicinus</taxon>
    </lineage>
</organism>
<comment type="caution">
    <text evidence="6">The sequence shown here is derived from an EMBL/GenBank/DDBJ whole genome shotgun (WGS) entry which is preliminary data.</text>
</comment>
<dbReference type="Pfam" id="PF01420">
    <property type="entry name" value="Methylase_S"/>
    <property type="match status" value="2"/>
</dbReference>
<evidence type="ECO:0000256" key="2">
    <source>
        <dbReference type="ARBA" id="ARBA00022747"/>
    </source>
</evidence>
<evidence type="ECO:0000256" key="4">
    <source>
        <dbReference type="SAM" id="Coils"/>
    </source>
</evidence>
<proteinExistence type="inferred from homology"/>
<protein>
    <submittedName>
        <fullName evidence="6">Restriction endonuclease subunit S</fullName>
    </submittedName>
</protein>
<keyword evidence="6" id="KW-0378">Hydrolase</keyword>
<dbReference type="AlphaFoldDB" id="A0A853HXD4"/>
<keyword evidence="3" id="KW-0238">DNA-binding</keyword>
<dbReference type="GO" id="GO:0004519">
    <property type="term" value="F:endonuclease activity"/>
    <property type="evidence" value="ECO:0007669"/>
    <property type="project" value="UniProtKB-KW"/>
</dbReference>
<dbReference type="Gene3D" id="1.10.287.1120">
    <property type="entry name" value="Bipartite methylase S protein"/>
    <property type="match status" value="1"/>
</dbReference>
<dbReference type="InterPro" id="IPR000055">
    <property type="entry name" value="Restrct_endonuc_typeI_TRD"/>
</dbReference>
<keyword evidence="7" id="KW-1185">Reference proteome</keyword>
<evidence type="ECO:0000259" key="5">
    <source>
        <dbReference type="Pfam" id="PF01420"/>
    </source>
</evidence>
<accession>A0A853HXD4</accession>
<reference evidence="6 7" key="1">
    <citation type="submission" date="2020-07" db="EMBL/GenBank/DDBJ databases">
        <title>Endozoicomonas sp. nov., isolated from sediment.</title>
        <authorList>
            <person name="Gu T."/>
        </authorList>
    </citation>
    <scope>NUCLEOTIDE SEQUENCE [LARGE SCALE GENOMIC DNA]</scope>
    <source>
        <strain evidence="6 7">SM1973</strain>
    </source>
</reference>
<dbReference type="InterPro" id="IPR052021">
    <property type="entry name" value="Type-I_RS_S_subunit"/>
</dbReference>
<dbReference type="PANTHER" id="PTHR30408">
    <property type="entry name" value="TYPE-1 RESTRICTION ENZYME ECOKI SPECIFICITY PROTEIN"/>
    <property type="match status" value="1"/>
</dbReference>
<feature type="domain" description="Type I restriction modification DNA specificity" evidence="5">
    <location>
        <begin position="31"/>
        <end position="180"/>
    </location>
</feature>
<comment type="similarity">
    <text evidence="1">Belongs to the type-I restriction system S methylase family.</text>
</comment>
<keyword evidence="6" id="KW-0540">Nuclease</keyword>
<keyword evidence="6" id="KW-0255">Endonuclease</keyword>
<dbReference type="RefSeq" id="WP_180568434.1">
    <property type="nucleotide sequence ID" value="NZ_JACCKB010000013.1"/>
</dbReference>
<dbReference type="GO" id="GO:0003677">
    <property type="term" value="F:DNA binding"/>
    <property type="evidence" value="ECO:0007669"/>
    <property type="project" value="UniProtKB-KW"/>
</dbReference>
<evidence type="ECO:0000256" key="3">
    <source>
        <dbReference type="ARBA" id="ARBA00023125"/>
    </source>
</evidence>
<dbReference type="Proteomes" id="UP000569732">
    <property type="component" value="Unassembled WGS sequence"/>
</dbReference>
<gene>
    <name evidence="6" type="ORF">H0A36_10340</name>
</gene>
<feature type="coiled-coil region" evidence="4">
    <location>
        <begin position="358"/>
        <end position="385"/>
    </location>
</feature>
<dbReference type="SUPFAM" id="SSF116734">
    <property type="entry name" value="DNA methylase specificity domain"/>
    <property type="match status" value="2"/>
</dbReference>
<dbReference type="GO" id="GO:0009307">
    <property type="term" value="P:DNA restriction-modification system"/>
    <property type="evidence" value="ECO:0007669"/>
    <property type="project" value="UniProtKB-KW"/>
</dbReference>
<dbReference type="CDD" id="cd17246">
    <property type="entry name" value="RMtype1_S_SonII-TRD2-CR2_like"/>
    <property type="match status" value="1"/>
</dbReference>
<evidence type="ECO:0000256" key="1">
    <source>
        <dbReference type="ARBA" id="ARBA00010923"/>
    </source>
</evidence>
<evidence type="ECO:0000313" key="7">
    <source>
        <dbReference type="Proteomes" id="UP000569732"/>
    </source>
</evidence>
<dbReference type="PANTHER" id="PTHR30408:SF12">
    <property type="entry name" value="TYPE I RESTRICTION ENZYME MJAVIII SPECIFICITY SUBUNIT"/>
    <property type="match status" value="1"/>
</dbReference>
<dbReference type="Gene3D" id="3.90.220.20">
    <property type="entry name" value="DNA methylase specificity domains"/>
    <property type="match status" value="2"/>
</dbReference>
<evidence type="ECO:0000313" key="6">
    <source>
        <dbReference type="EMBL" id="NYZ66410.1"/>
    </source>
</evidence>
<dbReference type="InterPro" id="IPR044946">
    <property type="entry name" value="Restrct_endonuc_typeI_TRD_sf"/>
</dbReference>
<feature type="domain" description="Type I restriction modification DNA specificity" evidence="5">
    <location>
        <begin position="307"/>
        <end position="375"/>
    </location>
</feature>
<dbReference type="EMBL" id="JACCKB010000013">
    <property type="protein sequence ID" value="NYZ66410.1"/>
    <property type="molecule type" value="Genomic_DNA"/>
</dbReference>
<name>A0A853HXD4_9GAMM</name>
<keyword evidence="2" id="KW-0680">Restriction system</keyword>
<keyword evidence="4" id="KW-0175">Coiled coil</keyword>